<dbReference type="PANTHER" id="PTHR23028:SF131">
    <property type="entry name" value="BLR2367 PROTEIN"/>
    <property type="match status" value="1"/>
</dbReference>
<feature type="transmembrane region" description="Helical" evidence="1">
    <location>
        <begin position="62"/>
        <end position="80"/>
    </location>
</feature>
<feature type="transmembrane region" description="Helical" evidence="1">
    <location>
        <begin position="287"/>
        <end position="309"/>
    </location>
</feature>
<feature type="domain" description="Acyltransferase 3" evidence="2">
    <location>
        <begin position="13"/>
        <end position="337"/>
    </location>
</feature>
<evidence type="ECO:0000313" key="4">
    <source>
        <dbReference type="Proteomes" id="UP001258207"/>
    </source>
</evidence>
<dbReference type="GO" id="GO:0000271">
    <property type="term" value="P:polysaccharide biosynthetic process"/>
    <property type="evidence" value="ECO:0007669"/>
    <property type="project" value="TreeGrafter"/>
</dbReference>
<gene>
    <name evidence="3" type="ORF">RI108_10335</name>
</gene>
<keyword evidence="1" id="KW-0812">Transmembrane</keyword>
<dbReference type="EMBL" id="CP134081">
    <property type="protein sequence ID" value="WNC11776.1"/>
    <property type="molecule type" value="Genomic_DNA"/>
</dbReference>
<proteinExistence type="predicted"/>
<dbReference type="GO" id="GO:0016020">
    <property type="term" value="C:membrane"/>
    <property type="evidence" value="ECO:0007669"/>
    <property type="project" value="TreeGrafter"/>
</dbReference>
<keyword evidence="1" id="KW-0472">Membrane</keyword>
<reference evidence="3" key="1">
    <citation type="submission" date="2023-09" db="EMBL/GenBank/DDBJ databases">
        <title>First report of Pseudomonas coleopterorum DJ13 causing leaf spot on Rhododendron pulchrum Sweet in China.</title>
        <authorList>
            <person name="Zhang Y."/>
        </authorList>
    </citation>
    <scope>NUCLEOTIDE SEQUENCE</scope>
    <source>
        <strain evidence="3">DJ13</strain>
    </source>
</reference>
<protein>
    <submittedName>
        <fullName evidence="3">Acyltransferase</fullName>
        <ecNumber evidence="3">2.3.-.-</ecNumber>
    </submittedName>
</protein>
<feature type="transmembrane region" description="Helical" evidence="1">
    <location>
        <begin position="257"/>
        <end position="275"/>
    </location>
</feature>
<dbReference type="RefSeq" id="WP_310793010.1">
    <property type="nucleotide sequence ID" value="NZ_CP134081.1"/>
</dbReference>
<dbReference type="InterPro" id="IPR050879">
    <property type="entry name" value="Acyltransferase_3"/>
</dbReference>
<evidence type="ECO:0000256" key="1">
    <source>
        <dbReference type="SAM" id="Phobius"/>
    </source>
</evidence>
<dbReference type="Pfam" id="PF01757">
    <property type="entry name" value="Acyl_transf_3"/>
    <property type="match status" value="1"/>
</dbReference>
<dbReference type="InterPro" id="IPR002656">
    <property type="entry name" value="Acyl_transf_3_dom"/>
</dbReference>
<feature type="transmembrane region" description="Helical" evidence="1">
    <location>
        <begin position="101"/>
        <end position="119"/>
    </location>
</feature>
<dbReference type="PANTHER" id="PTHR23028">
    <property type="entry name" value="ACETYLTRANSFERASE"/>
    <property type="match status" value="1"/>
</dbReference>
<keyword evidence="1" id="KW-1133">Transmembrane helix</keyword>
<feature type="transmembrane region" description="Helical" evidence="1">
    <location>
        <begin position="234"/>
        <end position="251"/>
    </location>
</feature>
<evidence type="ECO:0000313" key="3">
    <source>
        <dbReference type="EMBL" id="WNC11776.1"/>
    </source>
</evidence>
<dbReference type="GO" id="GO:0016747">
    <property type="term" value="F:acyltransferase activity, transferring groups other than amino-acyl groups"/>
    <property type="evidence" value="ECO:0007669"/>
    <property type="project" value="InterPro"/>
</dbReference>
<evidence type="ECO:0000259" key="2">
    <source>
        <dbReference type="Pfam" id="PF01757"/>
    </source>
</evidence>
<feature type="transmembrane region" description="Helical" evidence="1">
    <location>
        <begin position="321"/>
        <end position="344"/>
    </location>
</feature>
<name>A0AAJ6M3N0_9PSED</name>
<keyword evidence="3" id="KW-0808">Transferase</keyword>
<feature type="transmembrane region" description="Helical" evidence="1">
    <location>
        <begin position="12"/>
        <end position="29"/>
    </location>
</feature>
<dbReference type="Proteomes" id="UP001258207">
    <property type="component" value="Chromosome"/>
</dbReference>
<dbReference type="EC" id="2.3.-.-" evidence="3"/>
<dbReference type="AlphaFoldDB" id="A0AAJ6M3N0"/>
<sequence>MIATLSPHRLYLLDTLRGLAALCVVFWHWQHFFYVGDDPSLFIASQQPFFAAFKGLYGHGGLAVQLFFSISGFVFFWLFARKISERSISVKRFALDRFSRLYPLHIVTFAIVAVLQMVYSSTHSNSFVYQANDAYHAFLNVFLAPAWGFESGWSFNAPIWSVSVEVLLYATFFLICLPGRFLIPLAVLLCLLGGYLYPEHYKQGSGLLCFYIGGLTYMGLDWLERHAGKARSSAMLSVACVAAWVYLLGFSDSVSTYFVMCVCFPLLIAALASIGRQWPNLLRSGALLGDISYASYLIHFPLQIVFALTSDRLGFSRTVFYQGWVMLLFFAVLIALSLLSHRFLERPAQRFLRRREATPTL</sequence>
<keyword evidence="3" id="KW-0012">Acyltransferase</keyword>
<feature type="transmembrane region" description="Helical" evidence="1">
    <location>
        <begin position="204"/>
        <end position="222"/>
    </location>
</feature>
<accession>A0AAJ6M3N0</accession>
<organism evidence="3 4">
    <name type="scientific">Pseudomonas coleopterorum</name>
    <dbReference type="NCBI Taxonomy" id="1605838"/>
    <lineage>
        <taxon>Bacteria</taxon>
        <taxon>Pseudomonadati</taxon>
        <taxon>Pseudomonadota</taxon>
        <taxon>Gammaproteobacteria</taxon>
        <taxon>Pseudomonadales</taxon>
        <taxon>Pseudomonadaceae</taxon>
        <taxon>Pseudomonas</taxon>
    </lineage>
</organism>